<dbReference type="OrthoDB" id="419616at2759"/>
<gene>
    <name evidence="10" type="primary">20213161</name>
    <name evidence="9" type="ORF">HELRODRAFT_194830</name>
</gene>
<feature type="transmembrane region" description="Helical" evidence="7">
    <location>
        <begin position="439"/>
        <end position="456"/>
    </location>
</feature>
<feature type="transmembrane region" description="Helical" evidence="7">
    <location>
        <begin position="179"/>
        <end position="197"/>
    </location>
</feature>
<dbReference type="Gene3D" id="1.20.1250.20">
    <property type="entry name" value="MFS general substrate transporter like domains"/>
    <property type="match status" value="1"/>
</dbReference>
<dbReference type="EMBL" id="AMQM01008657">
    <property type="status" value="NOT_ANNOTATED_CDS"/>
    <property type="molecule type" value="Genomic_DNA"/>
</dbReference>
<evidence type="ECO:0000256" key="3">
    <source>
        <dbReference type="ARBA" id="ARBA00022692"/>
    </source>
</evidence>
<accession>T1FWG6</accession>
<feature type="transmembrane region" description="Helical" evidence="7">
    <location>
        <begin position="397"/>
        <end position="418"/>
    </location>
</feature>
<evidence type="ECO:0000256" key="7">
    <source>
        <dbReference type="SAM" id="Phobius"/>
    </source>
</evidence>
<evidence type="ECO:0000256" key="5">
    <source>
        <dbReference type="ARBA" id="ARBA00023136"/>
    </source>
</evidence>
<feature type="compositionally biased region" description="Low complexity" evidence="6">
    <location>
        <begin position="565"/>
        <end position="574"/>
    </location>
</feature>
<dbReference type="GO" id="GO:0022857">
    <property type="term" value="F:transmembrane transporter activity"/>
    <property type="evidence" value="ECO:0007669"/>
    <property type="project" value="InterPro"/>
</dbReference>
<evidence type="ECO:0000259" key="8">
    <source>
        <dbReference type="PROSITE" id="PS50850"/>
    </source>
</evidence>
<feature type="transmembrane region" description="Helical" evidence="7">
    <location>
        <begin position="346"/>
        <end position="365"/>
    </location>
</feature>
<dbReference type="CTD" id="20213161"/>
<dbReference type="eggNOG" id="KOG2816">
    <property type="taxonomic scope" value="Eukaryota"/>
</dbReference>
<comment type="subcellular location">
    <subcellularLocation>
        <location evidence="1">Membrane</location>
        <topology evidence="1">Multi-pass membrane protein</topology>
    </subcellularLocation>
</comment>
<keyword evidence="5 7" id="KW-0472">Membrane</keyword>
<reference evidence="11" key="1">
    <citation type="submission" date="2012-12" db="EMBL/GenBank/DDBJ databases">
        <authorList>
            <person name="Hellsten U."/>
            <person name="Grimwood J."/>
            <person name="Chapman J.A."/>
            <person name="Shapiro H."/>
            <person name="Aerts A."/>
            <person name="Otillar R.P."/>
            <person name="Terry A.Y."/>
            <person name="Boore J.L."/>
            <person name="Simakov O."/>
            <person name="Marletaz F."/>
            <person name="Cho S.-J."/>
            <person name="Edsinger-Gonzales E."/>
            <person name="Havlak P."/>
            <person name="Kuo D.-H."/>
            <person name="Larsson T."/>
            <person name="Lv J."/>
            <person name="Arendt D."/>
            <person name="Savage R."/>
            <person name="Osoegawa K."/>
            <person name="de Jong P."/>
            <person name="Lindberg D.R."/>
            <person name="Seaver E.C."/>
            <person name="Weisblat D.A."/>
            <person name="Putnam N.H."/>
            <person name="Grigoriev I.V."/>
            <person name="Rokhsar D.S."/>
        </authorList>
    </citation>
    <scope>NUCLEOTIDE SEQUENCE</scope>
</reference>
<dbReference type="AlphaFoldDB" id="T1FWG6"/>
<dbReference type="HOGENOM" id="CLU_001265_10_5_1"/>
<feature type="transmembrane region" description="Helical" evidence="7">
    <location>
        <begin position="499"/>
        <end position="517"/>
    </location>
</feature>
<keyword evidence="4 7" id="KW-1133">Transmembrane helix</keyword>
<dbReference type="PANTHER" id="PTHR23504:SF1">
    <property type="entry name" value="GH21943P-RELATED"/>
    <property type="match status" value="1"/>
</dbReference>
<dbReference type="InterPro" id="IPR001958">
    <property type="entry name" value="Tet-R_TetA/multi-R_MdtG-like"/>
</dbReference>
<keyword evidence="2" id="KW-0813">Transport</keyword>
<reference evidence="9 11" key="2">
    <citation type="journal article" date="2013" name="Nature">
        <title>Insights into bilaterian evolution from three spiralian genomes.</title>
        <authorList>
            <person name="Simakov O."/>
            <person name="Marletaz F."/>
            <person name="Cho S.J."/>
            <person name="Edsinger-Gonzales E."/>
            <person name="Havlak P."/>
            <person name="Hellsten U."/>
            <person name="Kuo D.H."/>
            <person name="Larsson T."/>
            <person name="Lv J."/>
            <person name="Arendt D."/>
            <person name="Savage R."/>
            <person name="Osoegawa K."/>
            <person name="de Jong P."/>
            <person name="Grimwood J."/>
            <person name="Chapman J.A."/>
            <person name="Shapiro H."/>
            <person name="Aerts A."/>
            <person name="Otillar R.P."/>
            <person name="Terry A.Y."/>
            <person name="Boore J.L."/>
            <person name="Grigoriev I.V."/>
            <person name="Lindberg D.R."/>
            <person name="Seaver E.C."/>
            <person name="Weisblat D.A."/>
            <person name="Putnam N.H."/>
            <person name="Rokhsar D.S."/>
        </authorList>
    </citation>
    <scope>NUCLEOTIDE SEQUENCE</scope>
</reference>
<dbReference type="KEGG" id="hro:HELRODRAFT_194830"/>
<name>T1FWG6_HELRO</name>
<evidence type="ECO:0000256" key="2">
    <source>
        <dbReference type="ARBA" id="ARBA00022448"/>
    </source>
</evidence>
<dbReference type="PROSITE" id="PS00216">
    <property type="entry name" value="SUGAR_TRANSPORT_1"/>
    <property type="match status" value="1"/>
</dbReference>
<feature type="transmembrane region" description="Helical" evidence="7">
    <location>
        <begin position="372"/>
        <end position="391"/>
    </location>
</feature>
<feature type="transmembrane region" description="Helical" evidence="7">
    <location>
        <begin position="145"/>
        <end position="167"/>
    </location>
</feature>
<feature type="region of interest" description="Disordered" evidence="6">
    <location>
        <begin position="551"/>
        <end position="574"/>
    </location>
</feature>
<evidence type="ECO:0000256" key="1">
    <source>
        <dbReference type="ARBA" id="ARBA00004141"/>
    </source>
</evidence>
<dbReference type="InParanoid" id="T1FWG6"/>
<dbReference type="PANTHER" id="PTHR23504">
    <property type="entry name" value="MAJOR FACILITATOR SUPERFAMILY DOMAIN-CONTAINING PROTEIN 10"/>
    <property type="match status" value="1"/>
</dbReference>
<dbReference type="Proteomes" id="UP000015101">
    <property type="component" value="Unassembled WGS sequence"/>
</dbReference>
<feature type="transmembrane region" description="Helical" evidence="7">
    <location>
        <begin position="309"/>
        <end position="326"/>
    </location>
</feature>
<evidence type="ECO:0000313" key="10">
    <source>
        <dbReference type="EnsemblMetazoa" id="HelroP194830"/>
    </source>
</evidence>
<evidence type="ECO:0000256" key="6">
    <source>
        <dbReference type="SAM" id="MobiDB-lite"/>
    </source>
</evidence>
<organism evidence="10 11">
    <name type="scientific">Helobdella robusta</name>
    <name type="common">Californian leech</name>
    <dbReference type="NCBI Taxonomy" id="6412"/>
    <lineage>
        <taxon>Eukaryota</taxon>
        <taxon>Metazoa</taxon>
        <taxon>Spiralia</taxon>
        <taxon>Lophotrochozoa</taxon>
        <taxon>Annelida</taxon>
        <taxon>Clitellata</taxon>
        <taxon>Hirudinea</taxon>
        <taxon>Rhynchobdellida</taxon>
        <taxon>Glossiphoniidae</taxon>
        <taxon>Helobdella</taxon>
    </lineage>
</organism>
<dbReference type="STRING" id="6412.T1FWG6"/>
<dbReference type="EMBL" id="KB095821">
    <property type="protein sequence ID" value="ESO11368.1"/>
    <property type="molecule type" value="Genomic_DNA"/>
</dbReference>
<dbReference type="InterPro" id="IPR020846">
    <property type="entry name" value="MFS_dom"/>
</dbReference>
<dbReference type="GeneID" id="20213161"/>
<feature type="region of interest" description="Disordered" evidence="6">
    <location>
        <begin position="26"/>
        <end position="47"/>
    </location>
</feature>
<dbReference type="PRINTS" id="PR01035">
    <property type="entry name" value="TCRTETA"/>
</dbReference>
<sequence length="574" mass="62282">MKYWPPISRKCLRTYRAKMLNCSKRFTRSSSSSNPNEHHSSSSALNDRRKGFHKPTVYHVLIVIFLEFFSWGLLISVGVRVLEMTFMNNAFLMNGLIQGVKGILSFLSAPLVGALSDIWGRKPFMLLTVSFTCCPIPFMKSSPIWYFTLTSLSGVMAVTFSIVFAYVADITTKENRSSAYGLVSATFAASLVVSPYIGTVLERYYGDDFVVFVASVVATIDIIFILIFVPETLPWRPGLCKDHEEDDDTVTMTTTMVMSDVIIAAPSSGGGAVAGGGGGGGGGSGSISRLSWEKADPFASLRKIGHDKLIVMLALTVFLSYLPEAGEYSSIFVYLQIIMDFSPDKVAGYVAMVGVLSYLVAIGLMRHYDNKTTVIVGLVFETVQHFLFGLFSQHWVLFVAGGVAALGSITYPAISVYVSARAKPEQQGASQGVITGIRGLCNGLGPAMFGFIFYLFKVDITSINKPSLSNNINTFNNNNNITTTDPTLHSKLIIPGPPFVFGGFLVMVAIIVASYMPEPLGSCHGNRDAHGVESSVTRGDILLEPMESSQVDKTPLLDTTDDSDNNTSQSSHVV</sequence>
<evidence type="ECO:0000313" key="11">
    <source>
        <dbReference type="Proteomes" id="UP000015101"/>
    </source>
</evidence>
<dbReference type="SUPFAM" id="SSF103473">
    <property type="entry name" value="MFS general substrate transporter"/>
    <property type="match status" value="1"/>
</dbReference>
<dbReference type="RefSeq" id="XP_009010528.1">
    <property type="nucleotide sequence ID" value="XM_009012280.1"/>
</dbReference>
<feature type="transmembrane region" description="Helical" evidence="7">
    <location>
        <begin position="57"/>
        <end position="79"/>
    </location>
</feature>
<dbReference type="InterPro" id="IPR011701">
    <property type="entry name" value="MFS"/>
</dbReference>
<evidence type="ECO:0000313" key="9">
    <source>
        <dbReference type="EMBL" id="ESO11368.1"/>
    </source>
</evidence>
<dbReference type="PROSITE" id="PS50850">
    <property type="entry name" value="MFS"/>
    <property type="match status" value="1"/>
</dbReference>
<feature type="transmembrane region" description="Helical" evidence="7">
    <location>
        <begin position="209"/>
        <end position="229"/>
    </location>
</feature>
<keyword evidence="3 7" id="KW-0812">Transmembrane</keyword>
<keyword evidence="11" id="KW-1185">Reference proteome</keyword>
<dbReference type="GO" id="GO:0016020">
    <property type="term" value="C:membrane"/>
    <property type="evidence" value="ECO:0007669"/>
    <property type="project" value="UniProtKB-SubCell"/>
</dbReference>
<reference evidence="10" key="3">
    <citation type="submission" date="2015-06" db="UniProtKB">
        <authorList>
            <consortium name="EnsemblMetazoa"/>
        </authorList>
    </citation>
    <scope>IDENTIFICATION</scope>
</reference>
<dbReference type="InterPro" id="IPR005829">
    <property type="entry name" value="Sugar_transporter_CS"/>
</dbReference>
<feature type="transmembrane region" description="Helical" evidence="7">
    <location>
        <begin position="124"/>
        <end position="139"/>
    </location>
</feature>
<dbReference type="EnsemblMetazoa" id="HelroT194830">
    <property type="protein sequence ID" value="HelroP194830"/>
    <property type="gene ID" value="HelroG194830"/>
</dbReference>
<feature type="domain" description="Major facilitator superfamily (MFS) profile" evidence="8">
    <location>
        <begin position="56"/>
        <end position="520"/>
    </location>
</feature>
<dbReference type="Pfam" id="PF07690">
    <property type="entry name" value="MFS_1"/>
    <property type="match status" value="1"/>
</dbReference>
<dbReference type="InterPro" id="IPR036259">
    <property type="entry name" value="MFS_trans_sf"/>
</dbReference>
<protein>
    <recommendedName>
        <fullName evidence="8">Major facilitator superfamily (MFS) profile domain-containing protein</fullName>
    </recommendedName>
</protein>
<proteinExistence type="predicted"/>
<feature type="transmembrane region" description="Helical" evidence="7">
    <location>
        <begin position="91"/>
        <end position="112"/>
    </location>
</feature>
<evidence type="ECO:0000256" key="4">
    <source>
        <dbReference type="ARBA" id="ARBA00022989"/>
    </source>
</evidence>